<proteinExistence type="predicted"/>
<feature type="transmembrane region" description="Helical" evidence="1">
    <location>
        <begin position="70"/>
        <end position="92"/>
    </location>
</feature>
<gene>
    <name evidence="2" type="ORF">NSCI0253_LOCUS23997</name>
</gene>
<sequence length="181" mass="19672">MVAEPREAVGEVSDGAKDDILNDVPLITVPLVNRGFSLAEPNMFLCKAAIIVVFSLLLIPLVLYEGAIGVVAYVVILVAIHVIVLFVFLFRVSCGGLDVDWKSFLLRLLTLGFFIGLLFIVASFESDEVGMLLVEIGLLSLCHMGILVVLHTRVVSLDAGEAARIEKDERKPLLEPSSQIP</sequence>
<reference evidence="2" key="1">
    <citation type="submission" date="2021-01" db="EMBL/GenBank/DDBJ databases">
        <authorList>
            <person name="Corre E."/>
            <person name="Pelletier E."/>
            <person name="Niang G."/>
            <person name="Scheremetjew M."/>
            <person name="Finn R."/>
            <person name="Kale V."/>
            <person name="Holt S."/>
            <person name="Cochrane G."/>
            <person name="Meng A."/>
            <person name="Brown T."/>
            <person name="Cohen L."/>
        </authorList>
    </citation>
    <scope>NUCLEOTIDE SEQUENCE</scope>
</reference>
<protein>
    <submittedName>
        <fullName evidence="2">Uncharacterized protein</fullName>
    </submittedName>
</protein>
<dbReference type="AlphaFoldDB" id="A0A7S1ACC9"/>
<name>A0A7S1ACC9_NOCSC</name>
<evidence type="ECO:0000256" key="1">
    <source>
        <dbReference type="SAM" id="Phobius"/>
    </source>
</evidence>
<keyword evidence="1" id="KW-1133">Transmembrane helix</keyword>
<feature type="transmembrane region" description="Helical" evidence="1">
    <location>
        <begin position="130"/>
        <end position="150"/>
    </location>
</feature>
<keyword evidence="1" id="KW-0812">Transmembrane</keyword>
<keyword evidence="1" id="KW-0472">Membrane</keyword>
<dbReference type="EMBL" id="HBFQ01034051">
    <property type="protein sequence ID" value="CAD8849647.1"/>
    <property type="molecule type" value="Transcribed_RNA"/>
</dbReference>
<accession>A0A7S1ACC9</accession>
<feature type="transmembrane region" description="Helical" evidence="1">
    <location>
        <begin position="104"/>
        <end position="124"/>
    </location>
</feature>
<feature type="transmembrane region" description="Helical" evidence="1">
    <location>
        <begin position="44"/>
        <end position="64"/>
    </location>
</feature>
<organism evidence="2">
    <name type="scientific">Noctiluca scintillans</name>
    <name type="common">Sea sparkle</name>
    <name type="synonym">Red tide dinoflagellate</name>
    <dbReference type="NCBI Taxonomy" id="2966"/>
    <lineage>
        <taxon>Eukaryota</taxon>
        <taxon>Sar</taxon>
        <taxon>Alveolata</taxon>
        <taxon>Dinophyceae</taxon>
        <taxon>Noctilucales</taxon>
        <taxon>Noctilucaceae</taxon>
        <taxon>Noctiluca</taxon>
    </lineage>
</organism>
<evidence type="ECO:0000313" key="2">
    <source>
        <dbReference type="EMBL" id="CAD8849647.1"/>
    </source>
</evidence>